<reference evidence="1 2" key="1">
    <citation type="submission" date="2016-09" db="EMBL/GenBank/DDBJ databases">
        <authorList>
            <person name="Reverchon S."/>
            <person name="Nasser W."/>
            <person name="Leonard S."/>
            <person name="Brochier C."/>
            <person name="Duprey A."/>
        </authorList>
    </citation>
    <scope>NUCLEOTIDE SEQUENCE [LARGE SCALE GENOMIC DNA]</scope>
    <source>
        <strain evidence="1 2">174/2</strain>
    </source>
</reference>
<proteinExistence type="predicted"/>
<dbReference type="AlphaFoldDB" id="A0A375AFA9"/>
<evidence type="ECO:0000313" key="2">
    <source>
        <dbReference type="Proteomes" id="UP000294820"/>
    </source>
</evidence>
<keyword evidence="2" id="KW-1185">Reference proteome</keyword>
<evidence type="ECO:0000313" key="1">
    <source>
        <dbReference type="EMBL" id="SLM64772.1"/>
    </source>
</evidence>
<dbReference type="EMBL" id="LT615367">
    <property type="protein sequence ID" value="SLM64772.1"/>
    <property type="molecule type" value="Genomic_DNA"/>
</dbReference>
<name>A0A375AFA9_9GAMM</name>
<organism evidence="1 2">
    <name type="scientific">Dickeya aquatica</name>
    <dbReference type="NCBI Taxonomy" id="1401087"/>
    <lineage>
        <taxon>Bacteria</taxon>
        <taxon>Pseudomonadati</taxon>
        <taxon>Pseudomonadota</taxon>
        <taxon>Gammaproteobacteria</taxon>
        <taxon>Enterobacterales</taxon>
        <taxon>Pectobacteriaceae</taxon>
        <taxon>Dickeya</taxon>
    </lineage>
</organism>
<dbReference type="Proteomes" id="UP000294820">
    <property type="component" value="Chromosome 1"/>
</dbReference>
<dbReference type="KEGG" id="daq:DAQ1742_03998"/>
<sequence length="54" mass="5851">MVIDLGRDFKKFPFIYAHEAGQEQVKYASILLMGDGPGCLTCCDTPGETGVLTI</sequence>
<gene>
    <name evidence="1" type="ORF">DAQ1742_03998</name>
</gene>
<protein>
    <submittedName>
        <fullName evidence="1">Uncharacterized protein</fullName>
    </submittedName>
</protein>
<accession>A0A375AFA9</accession>